<protein>
    <recommendedName>
        <fullName evidence="4">histidine kinase</fullName>
        <ecNumber evidence="4">2.7.13.3</ecNumber>
    </recommendedName>
</protein>
<feature type="compositionally biased region" description="Basic and acidic residues" evidence="10">
    <location>
        <begin position="602"/>
        <end position="613"/>
    </location>
</feature>
<evidence type="ECO:0000256" key="1">
    <source>
        <dbReference type="ARBA" id="ARBA00000085"/>
    </source>
</evidence>
<evidence type="ECO:0000256" key="8">
    <source>
        <dbReference type="ARBA" id="ARBA00023012"/>
    </source>
</evidence>
<organism evidence="13 14">
    <name type="scientific">Kocuria rosea</name>
    <name type="common">Deinococcus erythromyxa</name>
    <name type="synonym">Micrococcus rubens</name>
    <dbReference type="NCBI Taxonomy" id="1275"/>
    <lineage>
        <taxon>Bacteria</taxon>
        <taxon>Bacillati</taxon>
        <taxon>Actinomycetota</taxon>
        <taxon>Actinomycetes</taxon>
        <taxon>Micrococcales</taxon>
        <taxon>Micrococcaceae</taxon>
        <taxon>Kocuria</taxon>
    </lineage>
</organism>
<keyword evidence="7 13" id="KW-0418">Kinase</keyword>
<evidence type="ECO:0000256" key="4">
    <source>
        <dbReference type="ARBA" id="ARBA00012438"/>
    </source>
</evidence>
<evidence type="ECO:0000256" key="2">
    <source>
        <dbReference type="ARBA" id="ARBA00001968"/>
    </source>
</evidence>
<sequence length="632" mass="67836">MDPLSRYSLQLSSRPPEGDAPSRKSSPVDRLLTVLSLDRISFHELSMRRRVLLSQLPLFVTTVVLVAGIWVVHEPLRGDLRVQLALALTVALTALCVLVPWDRLPYGAFLAVPVLDFLPITLLREGTLSTVTGVGIMAAFPVIWLTGSGRLPRASAPLGFVLTLAMVWVPLLVPPRSVSAQLLTAPLLIPVMLLGIGLTVQVLSNSMERQNAELAAKDAELRRLLGVTARRERLLNTVLDTVDVGVLAIDEHGHDILMNRRQHRIHELSLPEGMRDGAEADLRVYADADGTPLPVDRRPARRAIRGESFSDALVWAGEPPLQRVLSVSARVLRDEDGGVEGSVLSFNDVTELVAALQAKDDFVAGVSHELRTPLTSIRGYTELLAMDERLPGHVRSGLEVVERNADQLLVLVEDLLRTAGPVLALQTAEADLVQVVQQSVAAAGLRAAEAGVDLRVDAPPRLVLPCDPVRLGQVLDNLLSNAIKYSPGGGPVTVRVARAGASVQVQVADRGMGMRPEDAEHVFGRFFRSSNARMSAIPGLGLGLAVVHEIVERHGGTIGCESAPGEGTVFTLTLPAAGPVGAGDPDRAEQDGSPAVLQPDRVVVRQHQDRAAGDRPLLGQEEVPAAPQRQEP</sequence>
<comment type="catalytic activity">
    <reaction evidence="1">
        <text>ATP + protein L-histidine = ADP + protein N-phospho-L-histidine.</text>
        <dbReference type="EC" id="2.7.13.3"/>
    </reaction>
</comment>
<feature type="transmembrane region" description="Helical" evidence="11">
    <location>
        <begin position="179"/>
        <end position="200"/>
    </location>
</feature>
<dbReference type="Pfam" id="PF00512">
    <property type="entry name" value="HisKA"/>
    <property type="match status" value="1"/>
</dbReference>
<keyword evidence="6" id="KW-0808">Transferase</keyword>
<evidence type="ECO:0000259" key="12">
    <source>
        <dbReference type="PROSITE" id="PS50109"/>
    </source>
</evidence>
<dbReference type="CDD" id="cd00082">
    <property type="entry name" value="HisKA"/>
    <property type="match status" value="1"/>
</dbReference>
<dbReference type="EC" id="2.7.13.3" evidence="4"/>
<dbReference type="GO" id="GO:0000155">
    <property type="term" value="F:phosphorelay sensor kinase activity"/>
    <property type="evidence" value="ECO:0007669"/>
    <property type="project" value="InterPro"/>
</dbReference>
<feature type="transmembrane region" description="Helical" evidence="11">
    <location>
        <begin position="84"/>
        <end position="101"/>
    </location>
</feature>
<evidence type="ECO:0000256" key="9">
    <source>
        <dbReference type="ARBA" id="ARBA00023136"/>
    </source>
</evidence>
<keyword evidence="8" id="KW-0902">Two-component regulatory system</keyword>
<evidence type="ECO:0000256" key="7">
    <source>
        <dbReference type="ARBA" id="ARBA00022777"/>
    </source>
</evidence>
<evidence type="ECO:0000256" key="3">
    <source>
        <dbReference type="ARBA" id="ARBA00004236"/>
    </source>
</evidence>
<dbReference type="PRINTS" id="PR00344">
    <property type="entry name" value="BCTRLSENSOR"/>
</dbReference>
<comment type="caution">
    <text evidence="13">The sequence shown here is derived from an EMBL/GenBank/DDBJ whole genome shotgun (WGS) entry which is preliminary data.</text>
</comment>
<dbReference type="CDD" id="cd00075">
    <property type="entry name" value="HATPase"/>
    <property type="match status" value="1"/>
</dbReference>
<dbReference type="InterPro" id="IPR003594">
    <property type="entry name" value="HATPase_dom"/>
</dbReference>
<dbReference type="AlphaFoldDB" id="A0A4V3B2B3"/>
<evidence type="ECO:0000313" key="14">
    <source>
        <dbReference type="Proteomes" id="UP000295163"/>
    </source>
</evidence>
<evidence type="ECO:0000256" key="6">
    <source>
        <dbReference type="ARBA" id="ARBA00022679"/>
    </source>
</evidence>
<dbReference type="InterPro" id="IPR036097">
    <property type="entry name" value="HisK_dim/P_sf"/>
</dbReference>
<dbReference type="InterPro" id="IPR003661">
    <property type="entry name" value="HisK_dim/P_dom"/>
</dbReference>
<dbReference type="PANTHER" id="PTHR43711:SF1">
    <property type="entry name" value="HISTIDINE KINASE 1"/>
    <property type="match status" value="1"/>
</dbReference>
<dbReference type="Proteomes" id="UP000295163">
    <property type="component" value="Unassembled WGS sequence"/>
</dbReference>
<feature type="region of interest" description="Disordered" evidence="10">
    <location>
        <begin position="575"/>
        <end position="632"/>
    </location>
</feature>
<dbReference type="PANTHER" id="PTHR43711">
    <property type="entry name" value="TWO-COMPONENT HISTIDINE KINASE"/>
    <property type="match status" value="1"/>
</dbReference>
<dbReference type="FunFam" id="3.30.565.10:FF:000006">
    <property type="entry name" value="Sensor histidine kinase WalK"/>
    <property type="match status" value="1"/>
</dbReference>
<keyword evidence="9 11" id="KW-0472">Membrane</keyword>
<keyword evidence="5" id="KW-0597">Phosphoprotein</keyword>
<evidence type="ECO:0000313" key="13">
    <source>
        <dbReference type="EMBL" id="TDL40178.1"/>
    </source>
</evidence>
<accession>A0A4V3B2B3</accession>
<dbReference type="InterPro" id="IPR036890">
    <property type="entry name" value="HATPase_C_sf"/>
</dbReference>
<evidence type="ECO:0000256" key="5">
    <source>
        <dbReference type="ARBA" id="ARBA00022553"/>
    </source>
</evidence>
<feature type="transmembrane region" description="Helical" evidence="11">
    <location>
        <begin position="128"/>
        <end position="147"/>
    </location>
</feature>
<keyword evidence="11" id="KW-0812">Transmembrane</keyword>
<dbReference type="SMART" id="SM00388">
    <property type="entry name" value="HisKA"/>
    <property type="match status" value="1"/>
</dbReference>
<dbReference type="InterPro" id="IPR035965">
    <property type="entry name" value="PAS-like_dom_sf"/>
</dbReference>
<feature type="region of interest" description="Disordered" evidence="10">
    <location>
        <begin position="1"/>
        <end position="26"/>
    </location>
</feature>
<gene>
    <name evidence="13" type="ORF">E2R59_14400</name>
</gene>
<dbReference type="FunFam" id="1.10.287.130:FF:000001">
    <property type="entry name" value="Two-component sensor histidine kinase"/>
    <property type="match status" value="1"/>
</dbReference>
<dbReference type="InterPro" id="IPR050736">
    <property type="entry name" value="Sensor_HK_Regulatory"/>
</dbReference>
<reference evidence="13 14" key="1">
    <citation type="submission" date="2019-03" db="EMBL/GenBank/DDBJ databases">
        <title>Genome Sequencing and Assembly of Various Microbes Isolated from Partially Reclaimed Soil and Acid Mine Drainage (AMD) Site.</title>
        <authorList>
            <person name="Steinbock B."/>
            <person name="Bechtold R."/>
            <person name="Sevigny J.L."/>
            <person name="Thomas D."/>
            <person name="Cuthill L.R."/>
            <person name="Aveiro Johannsen E.J."/>
            <person name="Thomas K."/>
            <person name="Ghosh A."/>
        </authorList>
    </citation>
    <scope>NUCLEOTIDE SEQUENCE [LARGE SCALE GENOMIC DNA]</scope>
    <source>
        <strain evidence="13 14">S-A3</strain>
    </source>
</reference>
<dbReference type="InterPro" id="IPR004358">
    <property type="entry name" value="Sig_transdc_His_kin-like_C"/>
</dbReference>
<keyword evidence="11" id="KW-1133">Transmembrane helix</keyword>
<feature type="transmembrane region" description="Helical" evidence="11">
    <location>
        <begin position="154"/>
        <end position="173"/>
    </location>
</feature>
<feature type="transmembrane region" description="Helical" evidence="11">
    <location>
        <begin position="51"/>
        <end position="72"/>
    </location>
</feature>
<dbReference type="Gene3D" id="3.30.565.10">
    <property type="entry name" value="Histidine kinase-like ATPase, C-terminal domain"/>
    <property type="match status" value="1"/>
</dbReference>
<dbReference type="PROSITE" id="PS50109">
    <property type="entry name" value="HIS_KIN"/>
    <property type="match status" value="1"/>
</dbReference>
<evidence type="ECO:0000256" key="11">
    <source>
        <dbReference type="SAM" id="Phobius"/>
    </source>
</evidence>
<feature type="domain" description="Histidine kinase" evidence="12">
    <location>
        <begin position="365"/>
        <end position="578"/>
    </location>
</feature>
<dbReference type="GO" id="GO:0005886">
    <property type="term" value="C:plasma membrane"/>
    <property type="evidence" value="ECO:0007669"/>
    <property type="project" value="UniProtKB-SubCell"/>
</dbReference>
<comment type="cofactor">
    <cofactor evidence="2">
        <name>a divalent metal cation</name>
        <dbReference type="ChEBI" id="CHEBI:60240"/>
    </cofactor>
</comment>
<dbReference type="EMBL" id="SMZT01000007">
    <property type="protein sequence ID" value="TDL40178.1"/>
    <property type="molecule type" value="Genomic_DNA"/>
</dbReference>
<dbReference type="Gene3D" id="1.10.287.130">
    <property type="match status" value="1"/>
</dbReference>
<dbReference type="Gene3D" id="3.30.450.20">
    <property type="entry name" value="PAS domain"/>
    <property type="match status" value="1"/>
</dbReference>
<evidence type="ECO:0000256" key="10">
    <source>
        <dbReference type="SAM" id="MobiDB-lite"/>
    </source>
</evidence>
<dbReference type="SUPFAM" id="SSF55874">
    <property type="entry name" value="ATPase domain of HSP90 chaperone/DNA topoisomerase II/histidine kinase"/>
    <property type="match status" value="1"/>
</dbReference>
<dbReference type="SMART" id="SM00387">
    <property type="entry name" value="HATPase_c"/>
    <property type="match status" value="1"/>
</dbReference>
<dbReference type="SUPFAM" id="SSF55785">
    <property type="entry name" value="PYP-like sensor domain (PAS domain)"/>
    <property type="match status" value="1"/>
</dbReference>
<dbReference type="InterPro" id="IPR005467">
    <property type="entry name" value="His_kinase_dom"/>
</dbReference>
<dbReference type="SUPFAM" id="SSF47384">
    <property type="entry name" value="Homodimeric domain of signal transducing histidine kinase"/>
    <property type="match status" value="1"/>
</dbReference>
<name>A0A4V3B2B3_KOCRO</name>
<dbReference type="GO" id="GO:0005509">
    <property type="term" value="F:calcium ion binding"/>
    <property type="evidence" value="ECO:0007669"/>
    <property type="project" value="UniProtKB-ARBA"/>
</dbReference>
<proteinExistence type="predicted"/>
<comment type="subcellular location">
    <subcellularLocation>
        <location evidence="3">Cell membrane</location>
    </subcellularLocation>
</comment>
<dbReference type="Pfam" id="PF02518">
    <property type="entry name" value="HATPase_c"/>
    <property type="match status" value="1"/>
</dbReference>